<keyword evidence="1" id="KW-0472">Membrane</keyword>
<dbReference type="Proteomes" id="UP000266745">
    <property type="component" value="Chromosome"/>
</dbReference>
<dbReference type="STRING" id="1603555.SU86_008625"/>
<sequence>MLATLRISTQFGTISGFAKLLHKTQYFFKTITQNCNCIISSIFSYQIRLKSKKGFVITAAVLAAITAASFSIWFIPQDTQTKIIISNPKDELDALIDQQKTIAASDKEEFEKMVSGQITPDNYAMIAEVSSSQIRAMIISITEPNTSQEWLASYSALAEALRAYNTYLRETVVVAEKLKADPAADISEEQTKLDQYLAQTQESISTSNSARPA</sequence>
<keyword evidence="3" id="KW-1185">Reference proteome</keyword>
<name>A0A3G1B8D3_9ARCH</name>
<evidence type="ECO:0000256" key="1">
    <source>
        <dbReference type="SAM" id="Phobius"/>
    </source>
</evidence>
<keyword evidence="1" id="KW-1133">Transmembrane helix</keyword>
<evidence type="ECO:0000313" key="2">
    <source>
        <dbReference type="EMBL" id="AJZ76408.1"/>
    </source>
</evidence>
<gene>
    <name evidence="2" type="ORF">SU86_008625</name>
</gene>
<dbReference type="KEGG" id="tah:SU86_008625"/>
<feature type="transmembrane region" description="Helical" evidence="1">
    <location>
        <begin position="54"/>
        <end position="75"/>
    </location>
</feature>
<proteinExistence type="predicted"/>
<dbReference type="EMBL" id="CP011097">
    <property type="protein sequence ID" value="AJZ76408.1"/>
    <property type="molecule type" value="Genomic_DNA"/>
</dbReference>
<keyword evidence="1" id="KW-0812">Transmembrane</keyword>
<protein>
    <submittedName>
        <fullName evidence="2">Uncharacterized protein</fullName>
    </submittedName>
</protein>
<accession>A0A3G1B8D3</accession>
<evidence type="ECO:0000313" key="3">
    <source>
        <dbReference type="Proteomes" id="UP000266745"/>
    </source>
</evidence>
<organism evidence="2 3">
    <name type="scientific">Candidatus Nitrosotenuis cloacae</name>
    <dbReference type="NCBI Taxonomy" id="1603555"/>
    <lineage>
        <taxon>Archaea</taxon>
        <taxon>Nitrososphaerota</taxon>
        <taxon>Candidatus Nitrosotenuis</taxon>
    </lineage>
</organism>
<reference evidence="2 3" key="1">
    <citation type="journal article" date="2016" name="Sci. Rep.">
        <title>A novel ammonia-oxidizing archaeon from wastewater treatment plant: Its enrichment, physiological and genomic characteristics.</title>
        <authorList>
            <person name="Li Y."/>
            <person name="Ding K."/>
            <person name="Wen X."/>
            <person name="Zhang B."/>
            <person name="Shen B."/>
            <person name="Yang Y."/>
        </authorList>
    </citation>
    <scope>NUCLEOTIDE SEQUENCE [LARGE SCALE GENOMIC DNA]</scope>
    <source>
        <strain evidence="2 3">SAT1</strain>
    </source>
</reference>
<dbReference type="AlphaFoldDB" id="A0A3G1B8D3"/>